<organism evidence="1 2">
    <name type="scientific">Tegillarca granosa</name>
    <name type="common">Malaysian cockle</name>
    <name type="synonym">Anadara granosa</name>
    <dbReference type="NCBI Taxonomy" id="220873"/>
    <lineage>
        <taxon>Eukaryota</taxon>
        <taxon>Metazoa</taxon>
        <taxon>Spiralia</taxon>
        <taxon>Lophotrochozoa</taxon>
        <taxon>Mollusca</taxon>
        <taxon>Bivalvia</taxon>
        <taxon>Autobranchia</taxon>
        <taxon>Pteriomorphia</taxon>
        <taxon>Arcoida</taxon>
        <taxon>Arcoidea</taxon>
        <taxon>Arcidae</taxon>
        <taxon>Tegillarca</taxon>
    </lineage>
</organism>
<gene>
    <name evidence="1" type="ORF">KUTeg_015243</name>
</gene>
<evidence type="ECO:0000313" key="1">
    <source>
        <dbReference type="EMBL" id="KAJ8307159.1"/>
    </source>
</evidence>
<sequence>MIDLWKVKENFSSLVVETEPWTLAQFVMWLDLKISEYKIKGFMVLDHNNTTKPRWMSPDTDTDPETDIAPQPPPCRKCDKGENPQWAPHLISHQPPSRHNQMRENKRQRFESHYENYTSHDKTHMGRRKDIEQSQYSSEFTQSHPNTTVIDLENMPEMGKDGGNSEFVLAEVKQEDFENSIAEMSVYGKIFIDTMKL</sequence>
<comment type="caution">
    <text evidence="1">The sequence shown here is derived from an EMBL/GenBank/DDBJ whole genome shotgun (WGS) entry which is preliminary data.</text>
</comment>
<dbReference type="Proteomes" id="UP001217089">
    <property type="component" value="Unassembled WGS sequence"/>
</dbReference>
<protein>
    <submittedName>
        <fullName evidence="1">Uncharacterized protein</fullName>
    </submittedName>
</protein>
<reference evidence="1 2" key="1">
    <citation type="submission" date="2022-12" db="EMBL/GenBank/DDBJ databases">
        <title>Chromosome-level genome of Tegillarca granosa.</title>
        <authorList>
            <person name="Kim J."/>
        </authorList>
    </citation>
    <scope>NUCLEOTIDE SEQUENCE [LARGE SCALE GENOMIC DNA]</scope>
    <source>
        <strain evidence="1">Teg-2019</strain>
        <tissue evidence="1">Adductor muscle</tissue>
    </source>
</reference>
<accession>A0ABQ9EPK7</accession>
<name>A0ABQ9EPK7_TEGGR</name>
<evidence type="ECO:0000313" key="2">
    <source>
        <dbReference type="Proteomes" id="UP001217089"/>
    </source>
</evidence>
<proteinExistence type="predicted"/>
<keyword evidence="2" id="KW-1185">Reference proteome</keyword>
<dbReference type="EMBL" id="JARBDR010000793">
    <property type="protein sequence ID" value="KAJ8307159.1"/>
    <property type="molecule type" value="Genomic_DNA"/>
</dbReference>